<keyword evidence="1" id="KW-0812">Transmembrane</keyword>
<dbReference type="EMBL" id="JARXIC010000002">
    <property type="protein sequence ID" value="MDQ8193085.1"/>
    <property type="molecule type" value="Genomic_DNA"/>
</dbReference>
<name>A0ABU1AE92_9BACT</name>
<evidence type="ECO:0000313" key="2">
    <source>
        <dbReference type="EMBL" id="MDQ8193085.1"/>
    </source>
</evidence>
<feature type="transmembrane region" description="Helical" evidence="1">
    <location>
        <begin position="34"/>
        <end position="53"/>
    </location>
</feature>
<dbReference type="GO" id="GO:0016740">
    <property type="term" value="F:transferase activity"/>
    <property type="evidence" value="ECO:0007669"/>
    <property type="project" value="UniProtKB-KW"/>
</dbReference>
<dbReference type="Proteomes" id="UP001243717">
    <property type="component" value="Unassembled WGS sequence"/>
</dbReference>
<dbReference type="Gene3D" id="1.20.120.1760">
    <property type="match status" value="1"/>
</dbReference>
<gene>
    <name evidence="2" type="ORF">QEH59_01515</name>
</gene>
<reference evidence="2 3" key="1">
    <citation type="submission" date="2023-04" db="EMBL/GenBank/DDBJ databases">
        <title>A novel bacteria isolated from coastal sediment.</title>
        <authorList>
            <person name="Liu X.-J."/>
            <person name="Du Z.-J."/>
        </authorList>
    </citation>
    <scope>NUCLEOTIDE SEQUENCE [LARGE SCALE GENOMIC DNA]</scope>
    <source>
        <strain evidence="2 3">SDUM461004</strain>
    </source>
</reference>
<keyword evidence="3" id="KW-1185">Reference proteome</keyword>
<sequence>MHTSNRRPLKTRSMVWAQKAAAYAAHAGLSPNQISLLGIIIAAIGGFILVSAGHLHNNAFSYALLCILAAITIQLRLLCNMLDGMVAMEFKQKSALGDLYNELPDRIEDSIFLVAAGYAFGTPGCVTLGWLAALLAACAAYVRVLGGSLGFKQDFCGPQAKQQRMFLLTVSLLIASFWSPMIVYGLVLITLGTVITIARRLFRLANLMQSK</sequence>
<accession>A0ABU1AE92</accession>
<organism evidence="2 3">
    <name type="scientific">Thalassobacterium sedimentorum</name>
    <dbReference type="NCBI Taxonomy" id="3041258"/>
    <lineage>
        <taxon>Bacteria</taxon>
        <taxon>Pseudomonadati</taxon>
        <taxon>Verrucomicrobiota</taxon>
        <taxon>Opitutia</taxon>
        <taxon>Puniceicoccales</taxon>
        <taxon>Coraliomargaritaceae</taxon>
        <taxon>Thalassobacterium</taxon>
    </lineage>
</organism>
<feature type="transmembrane region" description="Helical" evidence="1">
    <location>
        <begin position="59"/>
        <end position="79"/>
    </location>
</feature>
<keyword evidence="1" id="KW-0472">Membrane</keyword>
<evidence type="ECO:0000256" key="1">
    <source>
        <dbReference type="SAM" id="Phobius"/>
    </source>
</evidence>
<comment type="caution">
    <text evidence="2">The sequence shown here is derived from an EMBL/GenBank/DDBJ whole genome shotgun (WGS) entry which is preliminary data.</text>
</comment>
<dbReference type="Pfam" id="PF01066">
    <property type="entry name" value="CDP-OH_P_transf"/>
    <property type="match status" value="1"/>
</dbReference>
<dbReference type="RefSeq" id="WP_308983594.1">
    <property type="nucleotide sequence ID" value="NZ_JARXIC010000002.1"/>
</dbReference>
<dbReference type="EC" id="2.7.8.-" evidence="2"/>
<proteinExistence type="predicted"/>
<keyword evidence="1" id="KW-1133">Transmembrane helix</keyword>
<keyword evidence="2" id="KW-0808">Transferase</keyword>
<feature type="transmembrane region" description="Helical" evidence="1">
    <location>
        <begin position="181"/>
        <end position="202"/>
    </location>
</feature>
<protein>
    <submittedName>
        <fullName evidence="2">CDP-alcohol phosphatidyltransferase family protein</fullName>
        <ecNumber evidence="2">2.7.8.-</ecNumber>
    </submittedName>
</protein>
<evidence type="ECO:0000313" key="3">
    <source>
        <dbReference type="Proteomes" id="UP001243717"/>
    </source>
</evidence>
<feature type="transmembrane region" description="Helical" evidence="1">
    <location>
        <begin position="111"/>
        <end position="142"/>
    </location>
</feature>
<dbReference type="InterPro" id="IPR043130">
    <property type="entry name" value="CDP-OH_PTrfase_TM_dom"/>
</dbReference>
<dbReference type="InterPro" id="IPR000462">
    <property type="entry name" value="CDP-OH_P_trans"/>
</dbReference>